<keyword evidence="4" id="KW-1185">Reference proteome</keyword>
<feature type="compositionally biased region" description="Polar residues" evidence="1">
    <location>
        <begin position="1"/>
        <end position="12"/>
    </location>
</feature>
<evidence type="ECO:0000313" key="4">
    <source>
        <dbReference type="Proteomes" id="UP000016922"/>
    </source>
</evidence>
<dbReference type="AlphaFoldDB" id="S3E4T9"/>
<organism evidence="3 4">
    <name type="scientific">Glarea lozoyensis (strain ATCC 20868 / MF5171)</name>
    <dbReference type="NCBI Taxonomy" id="1116229"/>
    <lineage>
        <taxon>Eukaryota</taxon>
        <taxon>Fungi</taxon>
        <taxon>Dikarya</taxon>
        <taxon>Ascomycota</taxon>
        <taxon>Pezizomycotina</taxon>
        <taxon>Leotiomycetes</taxon>
        <taxon>Helotiales</taxon>
        <taxon>Helotiaceae</taxon>
        <taxon>Glarea</taxon>
    </lineage>
</organism>
<feature type="transmembrane region" description="Helical" evidence="2">
    <location>
        <begin position="230"/>
        <end position="253"/>
    </location>
</feature>
<reference evidence="3 4" key="1">
    <citation type="journal article" date="2013" name="BMC Genomics">
        <title>Genomics-driven discovery of the pneumocandin biosynthetic gene cluster in the fungus Glarea lozoyensis.</title>
        <authorList>
            <person name="Chen L."/>
            <person name="Yue Q."/>
            <person name="Zhang X."/>
            <person name="Xiang M."/>
            <person name="Wang C."/>
            <person name="Li S."/>
            <person name="Che Y."/>
            <person name="Ortiz-Lopez F.J."/>
            <person name="Bills G.F."/>
            <person name="Liu X."/>
            <person name="An Z."/>
        </authorList>
    </citation>
    <scope>NUCLEOTIDE SEQUENCE [LARGE SCALE GENOMIC DNA]</scope>
    <source>
        <strain evidence="4">ATCC 20868 / MF5171</strain>
    </source>
</reference>
<evidence type="ECO:0008006" key="5">
    <source>
        <dbReference type="Google" id="ProtNLM"/>
    </source>
</evidence>
<dbReference type="KEGG" id="glz:GLAREA_06446"/>
<dbReference type="OrthoDB" id="2603at2759"/>
<feature type="transmembrane region" description="Helical" evidence="2">
    <location>
        <begin position="333"/>
        <end position="356"/>
    </location>
</feature>
<dbReference type="HOGENOM" id="CLU_027441_1_0_1"/>
<proteinExistence type="predicted"/>
<feature type="transmembrane region" description="Helical" evidence="2">
    <location>
        <begin position="265"/>
        <end position="286"/>
    </location>
</feature>
<feature type="transmembrane region" description="Helical" evidence="2">
    <location>
        <begin position="307"/>
        <end position="327"/>
    </location>
</feature>
<dbReference type="RefSeq" id="XP_008080050.1">
    <property type="nucleotide sequence ID" value="XM_008081859.1"/>
</dbReference>
<feature type="region of interest" description="Disordered" evidence="1">
    <location>
        <begin position="1"/>
        <end position="33"/>
    </location>
</feature>
<evidence type="ECO:0000313" key="3">
    <source>
        <dbReference type="EMBL" id="EPE33433.1"/>
    </source>
</evidence>
<evidence type="ECO:0000256" key="1">
    <source>
        <dbReference type="SAM" id="MobiDB-lite"/>
    </source>
</evidence>
<protein>
    <recommendedName>
        <fullName evidence="5">Integral membrane protein</fullName>
    </recommendedName>
</protein>
<dbReference type="GeneID" id="19465499"/>
<dbReference type="EMBL" id="KE145358">
    <property type="protein sequence ID" value="EPE33433.1"/>
    <property type="molecule type" value="Genomic_DNA"/>
</dbReference>
<name>S3E4T9_GLAL2</name>
<evidence type="ECO:0000256" key="2">
    <source>
        <dbReference type="SAM" id="Phobius"/>
    </source>
</evidence>
<feature type="transmembrane region" description="Helical" evidence="2">
    <location>
        <begin position="106"/>
        <end position="130"/>
    </location>
</feature>
<accession>S3E4T9</accession>
<keyword evidence="2" id="KW-0812">Transmembrane</keyword>
<feature type="transmembrane region" description="Helical" evidence="2">
    <location>
        <begin position="71"/>
        <end position="94"/>
    </location>
</feature>
<keyword evidence="2" id="KW-1133">Transmembrane helix</keyword>
<dbReference type="OMA" id="VIRWYVV"/>
<keyword evidence="2" id="KW-0472">Membrane</keyword>
<dbReference type="STRING" id="1116229.S3E4T9"/>
<dbReference type="Proteomes" id="UP000016922">
    <property type="component" value="Unassembled WGS sequence"/>
</dbReference>
<dbReference type="eggNOG" id="ENOG502QWIR">
    <property type="taxonomic scope" value="Eukaryota"/>
</dbReference>
<sequence>MSTLDNNNQIGSRISLDGDENPTSPIRVDNHSTNQNLQPDILFPTQTITLHDGVLHRLRLMCTRFPIRDTSFLTGFVFTWGSAMFIINGFMLVIPTVNPKLAFPTITSHAAPATAIVGGVIFILGGWVGYLEGLNFKRDGEFVMTVGMRPDDVEAASIADSFKRENTKSDNPLRSMTLQQLSQSSSPPLTPDLPKAATQAPPSRLALIGSPLFIWYPSLREFTSFYWSDLCFMSPTVTFIGTFIFMLAIITAVPGVLDLTDRPTFFLGNLFPGTLGGVLFTTASVMQAIDAQEKWYLPKHKSLDWHVGLWNTIGSIGFTLASALYFLETADGALQAGLASLWGSWAFLVASLLQWYGAMAKYT</sequence>
<gene>
    <name evidence="3" type="ORF">GLAREA_06446</name>
</gene>